<dbReference type="PIRSF" id="PIRSF005496">
    <property type="entry name" value="ATP_hel_hrpB"/>
    <property type="match status" value="1"/>
</dbReference>
<dbReference type="SUPFAM" id="SSF52540">
    <property type="entry name" value="P-loop containing nucleoside triphosphate hydrolases"/>
    <property type="match status" value="1"/>
</dbReference>
<dbReference type="InterPro" id="IPR001650">
    <property type="entry name" value="Helicase_C-like"/>
</dbReference>
<keyword evidence="4" id="KW-0067">ATP-binding</keyword>
<keyword evidence="1" id="KW-0547">Nucleotide-binding</keyword>
<dbReference type="Gene3D" id="1.20.120.1080">
    <property type="match status" value="1"/>
</dbReference>
<dbReference type="FunFam" id="3.40.50.300:FF:002125">
    <property type="entry name" value="ATP-dependent helicase HrpB"/>
    <property type="match status" value="1"/>
</dbReference>
<accession>A0AAW7X1Y7</accession>
<dbReference type="PROSITE" id="PS51194">
    <property type="entry name" value="HELICASE_CTER"/>
    <property type="match status" value="1"/>
</dbReference>
<dbReference type="InterPro" id="IPR013689">
    <property type="entry name" value="RNA_helicase_ATP-dep_HrpB_C"/>
</dbReference>
<evidence type="ECO:0000256" key="5">
    <source>
        <dbReference type="SAM" id="MobiDB-lite"/>
    </source>
</evidence>
<evidence type="ECO:0000256" key="1">
    <source>
        <dbReference type="ARBA" id="ARBA00022741"/>
    </source>
</evidence>
<feature type="domain" description="Helicase ATP-binding" evidence="6">
    <location>
        <begin position="23"/>
        <end position="191"/>
    </location>
</feature>
<dbReference type="GO" id="GO:0005524">
    <property type="term" value="F:ATP binding"/>
    <property type="evidence" value="ECO:0007669"/>
    <property type="project" value="UniProtKB-KW"/>
</dbReference>
<proteinExistence type="predicted"/>
<dbReference type="Proteomes" id="UP001169760">
    <property type="component" value="Unassembled WGS sequence"/>
</dbReference>
<dbReference type="InterPro" id="IPR027417">
    <property type="entry name" value="P-loop_NTPase"/>
</dbReference>
<dbReference type="Pfam" id="PF00270">
    <property type="entry name" value="DEAD"/>
    <property type="match status" value="1"/>
</dbReference>
<dbReference type="RefSeq" id="WP_303491384.1">
    <property type="nucleotide sequence ID" value="NZ_JAUOPB010000003.1"/>
</dbReference>
<dbReference type="CDD" id="cd17990">
    <property type="entry name" value="DEXHc_HrpB"/>
    <property type="match status" value="1"/>
</dbReference>
<dbReference type="InterPro" id="IPR014001">
    <property type="entry name" value="Helicase_ATP-bd"/>
</dbReference>
<comment type="caution">
    <text evidence="8">The sequence shown here is derived from an EMBL/GenBank/DDBJ whole genome shotgun (WGS) entry which is preliminary data.</text>
</comment>
<dbReference type="InterPro" id="IPR011545">
    <property type="entry name" value="DEAD/DEAH_box_helicase_dom"/>
</dbReference>
<feature type="domain" description="Helicase C-terminal" evidence="7">
    <location>
        <begin position="218"/>
        <end position="386"/>
    </location>
</feature>
<dbReference type="InterPro" id="IPR049614">
    <property type="entry name" value="HrpB_DEXH"/>
</dbReference>
<dbReference type="Pfam" id="PF24473">
    <property type="entry name" value="CON_HrpB"/>
    <property type="match status" value="1"/>
</dbReference>
<evidence type="ECO:0000313" key="8">
    <source>
        <dbReference type="EMBL" id="MDO6421755.1"/>
    </source>
</evidence>
<dbReference type="GO" id="GO:0004386">
    <property type="term" value="F:helicase activity"/>
    <property type="evidence" value="ECO:0007669"/>
    <property type="project" value="UniProtKB-KW"/>
</dbReference>
<dbReference type="EMBL" id="JAUOPB010000003">
    <property type="protein sequence ID" value="MDO6421755.1"/>
    <property type="molecule type" value="Genomic_DNA"/>
</dbReference>
<keyword evidence="3 8" id="KW-0347">Helicase</keyword>
<dbReference type="PANTHER" id="PTHR43519:SF1">
    <property type="entry name" value="ATP-DEPENDENT RNA HELICASE HRPB"/>
    <property type="match status" value="1"/>
</dbReference>
<feature type="region of interest" description="Disordered" evidence="5">
    <location>
        <begin position="837"/>
        <end position="864"/>
    </location>
</feature>
<evidence type="ECO:0000256" key="4">
    <source>
        <dbReference type="ARBA" id="ARBA00022840"/>
    </source>
</evidence>
<dbReference type="CDD" id="cd18791">
    <property type="entry name" value="SF2_C_RHA"/>
    <property type="match status" value="1"/>
</dbReference>
<dbReference type="SMART" id="SM00847">
    <property type="entry name" value="HA2"/>
    <property type="match status" value="1"/>
</dbReference>
<dbReference type="GO" id="GO:0016787">
    <property type="term" value="F:hydrolase activity"/>
    <property type="evidence" value="ECO:0007669"/>
    <property type="project" value="UniProtKB-KW"/>
</dbReference>
<evidence type="ECO:0000313" key="9">
    <source>
        <dbReference type="Proteomes" id="UP001169760"/>
    </source>
</evidence>
<evidence type="ECO:0000256" key="3">
    <source>
        <dbReference type="ARBA" id="ARBA00022806"/>
    </source>
</evidence>
<dbReference type="InterPro" id="IPR056329">
    <property type="entry name" value="CON_HrpB"/>
</dbReference>
<dbReference type="InterPro" id="IPR010225">
    <property type="entry name" value="HrpB"/>
</dbReference>
<dbReference type="PROSITE" id="PS51192">
    <property type="entry name" value="HELICASE_ATP_BIND_1"/>
    <property type="match status" value="1"/>
</dbReference>
<dbReference type="NCBIfam" id="TIGR01970">
    <property type="entry name" value="DEAH_box_HrpB"/>
    <property type="match status" value="1"/>
</dbReference>
<dbReference type="SMART" id="SM00490">
    <property type="entry name" value="HELICc"/>
    <property type="match status" value="1"/>
</dbReference>
<sequence length="864" mass="94021">MVDITTVITNLSLPINDAIPAIEATLLTSNELVLEAPPGAGKTTVVPLALLNAPWRNGKKIIVLEPRRLAARNAASRMASLLGERCAETVGYRVRMDNSVGANTVIEVVTEGVFTRMLQTDPTLDDVAIVIFDEFHERSLDADLGLALLQQSSVLYGDMREQPIKTLVMSATLNGSQLSDYLGGAPVVTSEGRMFSVDVAYSDPYTPQQDSAARAAQAVKKAIAEYKGSILVFLPGRKEIEACARALRNWLEAGELPKTLAICPLYGDLSLADQQQAIAPAGAGVIKVVLATNIAESSLTIEGVSIVVDSGLQREARYDPNTGMTRLNLCRISKASAEQRAGRAGRLEPGVCMRLWSKSQQSELAQYASPEIQHADMVPLALQLLQWGEADCAQIPWLDAPAPARYTQAIELLEQLEALKDSGGGISLTALGEAMASLPVHPRLAHMLVVAKQLALQDLACTLAALLSERDIGTANMGADFSRRVHWLLQPQRAPKQLQGALKRLNALKKMLAQQLSRVKSPSLERALAVSEVGVLSQQEQIALLLAYAFPDRIARARKNNPTQYLLANGRQANLFNDDSLVGEEWLVVAEASSQQGRSNDIIRLAAPISLALLQQAFSAKLVEKNVCEWDENANRIVSEQRVALGAIILSAKQLTQANLTLRVAAVRALINKKGLGVLEWTADAINLRARLQLLHSVDTNWPNWSDEMLLGAIDDWLSPYLHSVNNGADLRKVNIAEALKATLSWEQQVELDKLAPVSFCVPSGRDVPIDYSQNPPVIAAKLQELFGSAITPSIVNGKVPLLIHLLSPAGKPLQVTQDLMSFWRGAYTEVKKEMKGRYPKHPWPDDPITAMPTRKTKSQLSRT</sequence>
<dbReference type="Gene3D" id="3.40.50.300">
    <property type="entry name" value="P-loop containing nucleotide triphosphate hydrolases"/>
    <property type="match status" value="2"/>
</dbReference>
<dbReference type="SMART" id="SM00487">
    <property type="entry name" value="DEXDc"/>
    <property type="match status" value="1"/>
</dbReference>
<evidence type="ECO:0000259" key="6">
    <source>
        <dbReference type="PROSITE" id="PS51192"/>
    </source>
</evidence>
<dbReference type="InterPro" id="IPR007502">
    <property type="entry name" value="Helicase-assoc_dom"/>
</dbReference>
<evidence type="ECO:0000259" key="7">
    <source>
        <dbReference type="PROSITE" id="PS51194"/>
    </source>
</evidence>
<protein>
    <submittedName>
        <fullName evidence="8">ATP-dependent helicase HrpB</fullName>
    </submittedName>
</protein>
<organism evidence="8 9">
    <name type="scientific">Saccharophagus degradans</name>
    <dbReference type="NCBI Taxonomy" id="86304"/>
    <lineage>
        <taxon>Bacteria</taxon>
        <taxon>Pseudomonadati</taxon>
        <taxon>Pseudomonadota</taxon>
        <taxon>Gammaproteobacteria</taxon>
        <taxon>Cellvibrionales</taxon>
        <taxon>Cellvibrionaceae</taxon>
        <taxon>Saccharophagus</taxon>
    </lineage>
</organism>
<evidence type="ECO:0000256" key="2">
    <source>
        <dbReference type="ARBA" id="ARBA00022801"/>
    </source>
</evidence>
<dbReference type="GO" id="GO:0003676">
    <property type="term" value="F:nucleic acid binding"/>
    <property type="evidence" value="ECO:0007669"/>
    <property type="project" value="InterPro"/>
</dbReference>
<dbReference type="Pfam" id="PF08482">
    <property type="entry name" value="HrpB_C"/>
    <property type="match status" value="1"/>
</dbReference>
<reference evidence="8" key="1">
    <citation type="submission" date="2023-07" db="EMBL/GenBank/DDBJ databases">
        <title>Genome content predicts the carbon catabolic preferences of heterotrophic bacteria.</title>
        <authorList>
            <person name="Gralka M."/>
        </authorList>
    </citation>
    <scope>NUCLEOTIDE SEQUENCE</scope>
    <source>
        <strain evidence="8">I3M17_2</strain>
    </source>
</reference>
<gene>
    <name evidence="8" type="primary">hrpB</name>
    <name evidence="8" type="ORF">Q4521_04670</name>
</gene>
<dbReference type="Pfam" id="PF00271">
    <property type="entry name" value="Helicase_C"/>
    <property type="match status" value="1"/>
</dbReference>
<dbReference type="AlphaFoldDB" id="A0AAW7X1Y7"/>
<name>A0AAW7X1Y7_9GAMM</name>
<keyword evidence="2" id="KW-0378">Hydrolase</keyword>
<dbReference type="PANTHER" id="PTHR43519">
    <property type="entry name" value="ATP-DEPENDENT RNA HELICASE HRPB"/>
    <property type="match status" value="1"/>
</dbReference>